<name>T0HSJ5_9SPHN</name>
<protein>
    <recommendedName>
        <fullName evidence="4">ParB-like N-terminal domain-containing protein</fullName>
    </recommendedName>
</protein>
<comment type="caution">
    <text evidence="5">The sequence shown here is derived from an EMBL/GenBank/DDBJ whole genome shotgun (WGS) entry which is preliminary data.</text>
</comment>
<dbReference type="GO" id="GO:0005694">
    <property type="term" value="C:chromosome"/>
    <property type="evidence" value="ECO:0007669"/>
    <property type="project" value="TreeGrafter"/>
</dbReference>
<reference evidence="5 6" key="1">
    <citation type="journal article" date="2013" name="Genome Announc.">
        <title>Draft Genome Sequence of Sphingobium lactosutens Strain DS20T, Isolated from a Hexachlorocyclohexane Dumpsite.</title>
        <authorList>
            <person name="Kumar R."/>
            <person name="Dwivedi V."/>
            <person name="Negi V."/>
            <person name="Khurana J.P."/>
            <person name="Lal R."/>
        </authorList>
    </citation>
    <scope>NUCLEOTIDE SEQUENCE [LARGE SCALE GENOMIC DNA]</scope>
    <source>
        <strain evidence="5 6">DS20</strain>
    </source>
</reference>
<dbReference type="InterPro" id="IPR050336">
    <property type="entry name" value="Chromosome_partition/occlusion"/>
</dbReference>
<dbReference type="InterPro" id="IPR003115">
    <property type="entry name" value="ParB_N"/>
</dbReference>
<dbReference type="SUPFAM" id="SSF109709">
    <property type="entry name" value="KorB DNA-binding domain-like"/>
    <property type="match status" value="1"/>
</dbReference>
<dbReference type="FunFam" id="3.90.1530.30:FF:000002">
    <property type="entry name" value="Chromosome partitioning protein ParB"/>
    <property type="match status" value="1"/>
</dbReference>
<accession>T0HSJ5</accession>
<dbReference type="Proteomes" id="UP000015531">
    <property type="component" value="Unassembled WGS sequence"/>
</dbReference>
<evidence type="ECO:0000313" key="6">
    <source>
        <dbReference type="Proteomes" id="UP000015531"/>
    </source>
</evidence>
<keyword evidence="6" id="KW-1185">Reference proteome</keyword>
<dbReference type="SUPFAM" id="SSF110849">
    <property type="entry name" value="ParB/Sulfiredoxin"/>
    <property type="match status" value="1"/>
</dbReference>
<feature type="compositionally biased region" description="Low complexity" evidence="3">
    <location>
        <begin position="681"/>
        <end position="702"/>
    </location>
</feature>
<comment type="similarity">
    <text evidence="1">Belongs to the ParB family.</text>
</comment>
<dbReference type="eggNOG" id="COG1475">
    <property type="taxonomic scope" value="Bacteria"/>
</dbReference>
<evidence type="ECO:0000259" key="4">
    <source>
        <dbReference type="SMART" id="SM00470"/>
    </source>
</evidence>
<dbReference type="OrthoDB" id="9813122at2"/>
<organism evidence="5 6">
    <name type="scientific">Sphingobium lactosutens DS20</name>
    <dbReference type="NCBI Taxonomy" id="1331060"/>
    <lineage>
        <taxon>Bacteria</taxon>
        <taxon>Pseudomonadati</taxon>
        <taxon>Pseudomonadota</taxon>
        <taxon>Alphaproteobacteria</taxon>
        <taxon>Sphingomonadales</taxon>
        <taxon>Sphingomonadaceae</taxon>
        <taxon>Sphingobium</taxon>
    </lineage>
</organism>
<dbReference type="AlphaFoldDB" id="T0HSJ5"/>
<feature type="region of interest" description="Disordered" evidence="3">
    <location>
        <begin position="656"/>
        <end position="702"/>
    </location>
</feature>
<keyword evidence="2" id="KW-0175">Coiled coil</keyword>
<dbReference type="SMART" id="SM00470">
    <property type="entry name" value="ParB"/>
    <property type="match status" value="1"/>
</dbReference>
<dbReference type="GO" id="GO:0007059">
    <property type="term" value="P:chromosome segregation"/>
    <property type="evidence" value="ECO:0007669"/>
    <property type="project" value="TreeGrafter"/>
</dbReference>
<feature type="region of interest" description="Disordered" evidence="3">
    <location>
        <begin position="423"/>
        <end position="449"/>
    </location>
</feature>
<gene>
    <name evidence="5" type="ORF">RLDS_11490</name>
</gene>
<evidence type="ECO:0000256" key="3">
    <source>
        <dbReference type="SAM" id="MobiDB-lite"/>
    </source>
</evidence>
<dbReference type="Gene3D" id="1.10.10.2830">
    <property type="match status" value="1"/>
</dbReference>
<feature type="domain" description="ParB-like N-terminal" evidence="4">
    <location>
        <begin position="15"/>
        <end position="116"/>
    </location>
</feature>
<sequence length="702" mass="78690">MAKAKVEKITLSQARDIPFDRLALSSRNVRRVRAGVSIEELAEDIARRTLLQSLSVRAVIGEDGQPTDRYEVQAGGRRYRALELLVKQKRLAKNAPIPCIVREDGILEEDSLAENCQRVSLHPLDQFRAFQSLKEQGLGEEEIAARFFVTPQIVKQRLKLASVSPRLLEVYADDEMSLEQLMSFTISDDHARQEQVWETVHRGYNKEPYYIRKLLTENTVRATDKRARFVGLAAYEEAGGIVLRDLFSQDDEGWLQDVALLEQLVTKKLAAEAETIKAEGWKWIEVAPDFPYGHTAGLRRVMGETEPLSDEEHARREALRSEFEEIEQRYFQESDEDLPEEVDRRLAEIEAQLDAFEERPVRYDPDEITRAGAFVSIDGDGRLKIERGYVRPEDEAQAEPGSDGQDTDAFIRDHVEIVHVGRNGETRQVDPTAALSGNGAQADDAEAEEDGIKPLSERLVMELTAHRTLALRDALANDPDIAFLAALHALVLQTFWRYPTASCLELRAESPMPTVQGPGLKESQSAKAIDDRHANWEKQLPDEPELLWEFLCDFDHDSRMALFAHCVSLTVNAVHELWNRTQGRRRHADQLACAVSLDMTAAGWKPTVENYLNRVPKARILEAITEAKGAGMADLIEGLKKSDMAEQAERLLTGTGWLPEPLRTPGVEPVVVTDEPRSPEPDASPSESSAAAELPAFLTAAV</sequence>
<evidence type="ECO:0000256" key="1">
    <source>
        <dbReference type="ARBA" id="ARBA00006295"/>
    </source>
</evidence>
<evidence type="ECO:0000313" key="5">
    <source>
        <dbReference type="EMBL" id="EQB15108.1"/>
    </source>
</evidence>
<feature type="coiled-coil region" evidence="2">
    <location>
        <begin position="309"/>
        <end position="336"/>
    </location>
</feature>
<dbReference type="PANTHER" id="PTHR33375:SF7">
    <property type="entry name" value="CHROMOSOME 2-PARTITIONING PROTEIN PARB-RELATED"/>
    <property type="match status" value="1"/>
</dbReference>
<dbReference type="Pfam" id="PF02195">
    <property type="entry name" value="ParB_N"/>
    <property type="match status" value="1"/>
</dbReference>
<dbReference type="InterPro" id="IPR036086">
    <property type="entry name" value="ParB/Sulfiredoxin_sf"/>
</dbReference>
<dbReference type="PANTHER" id="PTHR33375">
    <property type="entry name" value="CHROMOSOME-PARTITIONING PROTEIN PARB-RELATED"/>
    <property type="match status" value="1"/>
</dbReference>
<evidence type="ECO:0000256" key="2">
    <source>
        <dbReference type="SAM" id="Coils"/>
    </source>
</evidence>
<dbReference type="EMBL" id="ATDP01000088">
    <property type="protein sequence ID" value="EQB15108.1"/>
    <property type="molecule type" value="Genomic_DNA"/>
</dbReference>
<dbReference type="PATRIC" id="fig|1331060.3.peg.2179"/>
<dbReference type="FunFam" id="1.10.10.2830:FF:000001">
    <property type="entry name" value="Chromosome partitioning protein ParB"/>
    <property type="match status" value="1"/>
</dbReference>
<dbReference type="CDD" id="cd16406">
    <property type="entry name" value="ParB_N_like"/>
    <property type="match status" value="1"/>
</dbReference>
<dbReference type="RefSeq" id="WP_021225986.1">
    <property type="nucleotide sequence ID" value="NZ_ATDP01000088.1"/>
</dbReference>
<dbReference type="Gene3D" id="3.90.1530.30">
    <property type="match status" value="1"/>
</dbReference>
<proteinExistence type="inferred from homology"/>